<dbReference type="GO" id="GO:0005886">
    <property type="term" value="C:plasma membrane"/>
    <property type="evidence" value="ECO:0007669"/>
    <property type="project" value="TreeGrafter"/>
</dbReference>
<dbReference type="PANTHER" id="PTHR32063:SF13">
    <property type="entry name" value="MULTIDRUG EFFLUX PUMP SUBUNIT ACRB-RELATED"/>
    <property type="match status" value="1"/>
</dbReference>
<accession>A0AAP4C8R0</accession>
<dbReference type="EMBL" id="JASODW010000062">
    <property type="protein sequence ID" value="MDK6276017.1"/>
    <property type="molecule type" value="Genomic_DNA"/>
</dbReference>
<gene>
    <name evidence="1" type="ORF">QP116_09855</name>
</gene>
<name>A0AAP4C8R0_9MICC</name>
<sequence length="93" mass="10369">YLIIVVGMAWLFVRLPSSFLPDEDQGVFLSMAQLPAGATQERTQKVLDEMTDYYLTKEKANVESVFAVNGFGFAGRGQNTGIAFVSLKDWSER</sequence>
<proteinExistence type="predicted"/>
<dbReference type="InterPro" id="IPR001036">
    <property type="entry name" value="Acrflvin-R"/>
</dbReference>
<feature type="non-terminal residue" evidence="1">
    <location>
        <position position="1"/>
    </location>
</feature>
<dbReference type="Gene3D" id="3.30.70.1430">
    <property type="entry name" value="Multidrug efflux transporter AcrB pore domain"/>
    <property type="match status" value="1"/>
</dbReference>
<dbReference type="Proteomes" id="UP001240483">
    <property type="component" value="Unassembled WGS sequence"/>
</dbReference>
<dbReference type="AlphaFoldDB" id="A0AAP4C8R0"/>
<feature type="non-terminal residue" evidence="1">
    <location>
        <position position="93"/>
    </location>
</feature>
<organism evidence="1 2">
    <name type="scientific">Pseudoglutamicibacter cumminsii</name>
    <dbReference type="NCBI Taxonomy" id="156979"/>
    <lineage>
        <taxon>Bacteria</taxon>
        <taxon>Bacillati</taxon>
        <taxon>Actinomycetota</taxon>
        <taxon>Actinomycetes</taxon>
        <taxon>Micrococcales</taxon>
        <taxon>Micrococcaceae</taxon>
        <taxon>Pseudoglutamicibacter</taxon>
    </lineage>
</organism>
<dbReference type="Pfam" id="PF00873">
    <property type="entry name" value="ACR_tran"/>
    <property type="match status" value="1"/>
</dbReference>
<evidence type="ECO:0000313" key="2">
    <source>
        <dbReference type="Proteomes" id="UP001240483"/>
    </source>
</evidence>
<protein>
    <submittedName>
        <fullName evidence="1">Efflux RND transporter permease subunit</fullName>
    </submittedName>
</protein>
<comment type="caution">
    <text evidence="1">The sequence shown here is derived from an EMBL/GenBank/DDBJ whole genome shotgun (WGS) entry which is preliminary data.</text>
</comment>
<dbReference type="GO" id="GO:0042910">
    <property type="term" value="F:xenobiotic transmembrane transporter activity"/>
    <property type="evidence" value="ECO:0007669"/>
    <property type="project" value="TreeGrafter"/>
</dbReference>
<dbReference type="PANTHER" id="PTHR32063">
    <property type="match status" value="1"/>
</dbReference>
<dbReference type="PRINTS" id="PR00702">
    <property type="entry name" value="ACRIFLAVINRP"/>
</dbReference>
<reference evidence="1" key="1">
    <citation type="submission" date="2023-05" db="EMBL/GenBank/DDBJ databases">
        <title>Cataloging the Phylogenetic Diversity of Human Bladder Bacteria.</title>
        <authorList>
            <person name="Du J."/>
        </authorList>
    </citation>
    <scope>NUCLEOTIDE SEQUENCE</scope>
    <source>
        <strain evidence="1">UMB9978</strain>
    </source>
</reference>
<dbReference type="FunFam" id="3.30.70.1430:FF:000002">
    <property type="entry name" value="Efflux pump membrane transporter"/>
    <property type="match status" value="1"/>
</dbReference>
<dbReference type="SUPFAM" id="SSF82693">
    <property type="entry name" value="Multidrug efflux transporter AcrB pore domain, PN1, PN2, PC1 and PC2 subdomains"/>
    <property type="match status" value="1"/>
</dbReference>
<evidence type="ECO:0000313" key="1">
    <source>
        <dbReference type="EMBL" id="MDK6276017.1"/>
    </source>
</evidence>